<dbReference type="InterPro" id="IPR020846">
    <property type="entry name" value="MFS_dom"/>
</dbReference>
<dbReference type="SUPFAM" id="SSF103473">
    <property type="entry name" value="MFS general substrate transporter"/>
    <property type="match status" value="1"/>
</dbReference>
<feature type="transmembrane region" description="Helical" evidence="5">
    <location>
        <begin position="328"/>
        <end position="350"/>
    </location>
</feature>
<dbReference type="PANTHER" id="PTHR23534">
    <property type="entry name" value="MFS PERMEASE"/>
    <property type="match status" value="1"/>
</dbReference>
<evidence type="ECO:0000256" key="5">
    <source>
        <dbReference type="SAM" id="Phobius"/>
    </source>
</evidence>
<feature type="transmembrane region" description="Helical" evidence="5">
    <location>
        <begin position="370"/>
        <end position="387"/>
    </location>
</feature>
<dbReference type="InterPro" id="IPR011701">
    <property type="entry name" value="MFS"/>
</dbReference>
<evidence type="ECO:0000256" key="3">
    <source>
        <dbReference type="ARBA" id="ARBA00022989"/>
    </source>
</evidence>
<accession>A0ABV5ESM3</accession>
<organism evidence="7 8">
    <name type="scientific">Microbacterium plantarum</name>
    <dbReference type="NCBI Taxonomy" id="1816425"/>
    <lineage>
        <taxon>Bacteria</taxon>
        <taxon>Bacillati</taxon>
        <taxon>Actinomycetota</taxon>
        <taxon>Actinomycetes</taxon>
        <taxon>Micrococcales</taxon>
        <taxon>Microbacteriaceae</taxon>
        <taxon>Microbacterium</taxon>
    </lineage>
</organism>
<feature type="transmembrane region" description="Helical" evidence="5">
    <location>
        <begin position="272"/>
        <end position="296"/>
    </location>
</feature>
<dbReference type="RefSeq" id="WP_378718394.1">
    <property type="nucleotide sequence ID" value="NZ_JBHLHV010000001.1"/>
</dbReference>
<feature type="transmembrane region" description="Helical" evidence="5">
    <location>
        <begin position="155"/>
        <end position="183"/>
    </location>
</feature>
<feature type="transmembrane region" description="Helical" evidence="5">
    <location>
        <begin position="91"/>
        <end position="109"/>
    </location>
</feature>
<evidence type="ECO:0000256" key="4">
    <source>
        <dbReference type="ARBA" id="ARBA00023136"/>
    </source>
</evidence>
<feature type="transmembrane region" description="Helical" evidence="5">
    <location>
        <begin position="63"/>
        <end position="84"/>
    </location>
</feature>
<dbReference type="EMBL" id="JBHLHV010000001">
    <property type="protein sequence ID" value="MFB8892965.1"/>
    <property type="molecule type" value="Genomic_DNA"/>
</dbReference>
<dbReference type="Gene3D" id="1.20.1250.20">
    <property type="entry name" value="MFS general substrate transporter like domains"/>
    <property type="match status" value="2"/>
</dbReference>
<keyword evidence="2 5" id="KW-0812">Transmembrane</keyword>
<evidence type="ECO:0000313" key="7">
    <source>
        <dbReference type="EMBL" id="MFB8892965.1"/>
    </source>
</evidence>
<feature type="transmembrane region" description="Helical" evidence="5">
    <location>
        <begin position="303"/>
        <end position="322"/>
    </location>
</feature>
<feature type="transmembrane region" description="Helical" evidence="5">
    <location>
        <begin position="27"/>
        <end position="51"/>
    </location>
</feature>
<feature type="transmembrane region" description="Helical" evidence="5">
    <location>
        <begin position="115"/>
        <end position="134"/>
    </location>
</feature>
<gene>
    <name evidence="7" type="ORF">AB7P39_08925</name>
</gene>
<keyword evidence="4 5" id="KW-0472">Membrane</keyword>
<keyword evidence="3 5" id="KW-1133">Transmembrane helix</keyword>
<dbReference type="Pfam" id="PF07690">
    <property type="entry name" value="MFS_1"/>
    <property type="match status" value="1"/>
</dbReference>
<comment type="subcellular location">
    <subcellularLocation>
        <location evidence="1">Cell membrane</location>
        <topology evidence="1">Multi-pass membrane protein</topology>
    </subcellularLocation>
</comment>
<dbReference type="InterPro" id="IPR036259">
    <property type="entry name" value="MFS_trans_sf"/>
</dbReference>
<sequence>MPDGESIPVPTTAAAVGARDAVRRRSLVVLSLGQVLGGIGFGSTISLGAVITERLTGDEALAGLPTAAVTLGAALLAMPLAAFAARSGRRAALTSGMLLALAGVVLVIAGTAAGLFPVLLVAFALIGAGQAVNLQSRFAATDLATDRTRGRDLSIVVWATTIGAVLGPNLIGAGEALGVAVGMPPLTGPYLFTAVAQLLAIALYLIALRPDPLLAARASGAAGSGASTTTRPRGDRPGAARYAVLAIAGSHGVMVSVMAMTPLHLVHHGAELSIVGLTISLHIAGMYALSPLFGILADRLGRLRTIFLGQVLLAASLVVAAFGSDSALAVTIALILLGLGWSGATVAGSALLTEASSPERRTARQGRSDAIMNLVGAAGAASAGGVLGVLGYAGLSMCALAIVAIVVICGLLAGRSTRSPDRSNTPSAPRPWAARRQAFCSGAEGWHRGVMSHRAQLIIALVSSAILFLSIALMFALVIISFFTDGIDFAGDPHIADALASTGWALTA</sequence>
<evidence type="ECO:0000259" key="6">
    <source>
        <dbReference type="PROSITE" id="PS50850"/>
    </source>
</evidence>
<dbReference type="PANTHER" id="PTHR23534:SF1">
    <property type="entry name" value="MAJOR FACILITATOR SUPERFAMILY PROTEIN"/>
    <property type="match status" value="1"/>
</dbReference>
<feature type="transmembrane region" description="Helical" evidence="5">
    <location>
        <begin position="393"/>
        <end position="413"/>
    </location>
</feature>
<feature type="transmembrane region" description="Helical" evidence="5">
    <location>
        <begin position="457"/>
        <end position="483"/>
    </location>
</feature>
<comment type="caution">
    <text evidence="7">The sequence shown here is derived from an EMBL/GenBank/DDBJ whole genome shotgun (WGS) entry which is preliminary data.</text>
</comment>
<dbReference type="Proteomes" id="UP001589643">
    <property type="component" value="Unassembled WGS sequence"/>
</dbReference>
<feature type="transmembrane region" description="Helical" evidence="5">
    <location>
        <begin position="189"/>
        <end position="207"/>
    </location>
</feature>
<proteinExistence type="predicted"/>
<keyword evidence="8" id="KW-1185">Reference proteome</keyword>
<evidence type="ECO:0000256" key="1">
    <source>
        <dbReference type="ARBA" id="ARBA00004651"/>
    </source>
</evidence>
<feature type="transmembrane region" description="Helical" evidence="5">
    <location>
        <begin position="239"/>
        <end position="260"/>
    </location>
</feature>
<protein>
    <submittedName>
        <fullName evidence="7">MFS transporter</fullName>
    </submittedName>
</protein>
<reference evidence="7 8" key="1">
    <citation type="submission" date="2024-08" db="EMBL/GenBank/DDBJ databases">
        <title>Heavy metals resistant antinobacteria isolated from wastewater.</title>
        <authorList>
            <person name="Roman Ponce B."/>
            <person name="Blanco Mercado M.A."/>
            <person name="Avila Aldana I.N."/>
            <person name="Morales Arrieta S."/>
        </authorList>
    </citation>
    <scope>NUCLEOTIDE SEQUENCE [LARGE SCALE GENOMIC DNA]</scope>
    <source>
        <strain evidence="8">sma-1</strain>
    </source>
</reference>
<dbReference type="PROSITE" id="PS50850">
    <property type="entry name" value="MFS"/>
    <property type="match status" value="1"/>
</dbReference>
<name>A0ABV5ESM3_9MICO</name>
<evidence type="ECO:0000256" key="2">
    <source>
        <dbReference type="ARBA" id="ARBA00022692"/>
    </source>
</evidence>
<feature type="domain" description="Major facilitator superfamily (MFS) profile" evidence="6">
    <location>
        <begin position="26"/>
        <end position="422"/>
    </location>
</feature>
<evidence type="ECO:0000313" key="8">
    <source>
        <dbReference type="Proteomes" id="UP001589643"/>
    </source>
</evidence>